<feature type="compositionally biased region" description="Acidic residues" evidence="1">
    <location>
        <begin position="592"/>
        <end position="625"/>
    </location>
</feature>
<gene>
    <name evidence="4" type="ORF">B5V51_9984</name>
</gene>
<proteinExistence type="predicted"/>
<dbReference type="Gene3D" id="3.40.30.10">
    <property type="entry name" value="Glutaredoxin"/>
    <property type="match status" value="1"/>
</dbReference>
<comment type="caution">
    <text evidence="4">The sequence shown here is derived from an EMBL/GenBank/DDBJ whole genome shotgun (WGS) entry which is preliminary data.</text>
</comment>
<dbReference type="InterPro" id="IPR031827">
    <property type="entry name" value="DUF4746"/>
</dbReference>
<reference evidence="4" key="1">
    <citation type="submission" date="2017-09" db="EMBL/GenBank/DDBJ databases">
        <title>Contemporary evolution of a Lepidopteran species, Heliothis virescens, in response to modern agricultural practices.</title>
        <authorList>
            <person name="Fritz M.L."/>
            <person name="Deyonke A.M."/>
            <person name="Papanicolaou A."/>
            <person name="Micinski S."/>
            <person name="Westbrook J."/>
            <person name="Gould F."/>
        </authorList>
    </citation>
    <scope>NUCLEOTIDE SEQUENCE [LARGE SCALE GENOMIC DNA]</scope>
    <source>
        <strain evidence="4">HvINT-</strain>
        <tissue evidence="4">Whole body</tissue>
    </source>
</reference>
<sequence length="638" mass="70233">MHKRCTISLRVTACESLSLSAQLLCAKKIRPMYRVQCHHTIHLQCQHTCFALHLLAPHLPQLHPHKCRLYPPPTLAPHGTPRSLECMALTSAVANAAAAAAAAGAGKKAAQVQLQAELNTDDEWNKFLARDGLLVVDVYSEWCGPCIGMVGNLKKIKVELGGDNLHLAVAKSDTIECLKRFRKRSEPTWMFIAAGQLLNVVFGADAPRIARTIEQELRNEELAKKGELERPKRAPHELTTPEQEVATAQAKIEEEKKAKEAAAIEAARFARREARAKRMEMHFNDICPALLLPHAQKHLRKITDTIEPFGVILADKCPIVVGKEGAKILSVEEPELGEPNAAAAIIERPSLALLFKKMPDKEGDIIELTRRALCGDGLAEDDDARKKLPTTELRDGNTIGLYVPKDRHERAAVLDVLFPKMVGAVVEPAPPSAPPHVLVMFGAWQRRAVLSLVGLAPLAARLLRYGFFADASVEEPKLLCKTIDQYEMRPEKDYCETIVLMIAVGLAEPELAEPEDLFPEGPPEELLTLGPLHVSADAVVGSEECARFFPPGYSEPERKPKSKSKKKKKRRRASKEENAEEVPDRTQSTENGEAEPNGDTENGDEGEENGDGEENGEDGEDEDNEEQHADKATSPPPH</sequence>
<dbReference type="Pfam" id="PF00085">
    <property type="entry name" value="Thioredoxin"/>
    <property type="match status" value="1"/>
</dbReference>
<evidence type="ECO:0000259" key="3">
    <source>
        <dbReference type="Pfam" id="PF15928"/>
    </source>
</evidence>
<dbReference type="InterPro" id="IPR013766">
    <property type="entry name" value="Thioredoxin_domain"/>
</dbReference>
<feature type="region of interest" description="Disordered" evidence="1">
    <location>
        <begin position="548"/>
        <end position="638"/>
    </location>
</feature>
<dbReference type="PANTHER" id="PTHR46135">
    <property type="entry name" value="NME/NM23 FAMILY MEMBER 8"/>
    <property type="match status" value="1"/>
</dbReference>
<accession>A0A2A4K7L4</accession>
<dbReference type="PANTHER" id="PTHR46135:SF3">
    <property type="entry name" value="NME_NM23 FAMILY MEMBER 8"/>
    <property type="match status" value="1"/>
</dbReference>
<name>A0A2A4K7L4_HELVI</name>
<dbReference type="InterPro" id="IPR036249">
    <property type="entry name" value="Thioredoxin-like_sf"/>
</dbReference>
<dbReference type="EMBL" id="NWSH01000047">
    <property type="protein sequence ID" value="PCG80221.1"/>
    <property type="molecule type" value="Genomic_DNA"/>
</dbReference>
<dbReference type="Pfam" id="PF15928">
    <property type="entry name" value="DUF4746"/>
    <property type="match status" value="1"/>
</dbReference>
<evidence type="ECO:0000313" key="4">
    <source>
        <dbReference type="EMBL" id="PCG80221.1"/>
    </source>
</evidence>
<feature type="domain" description="DUF4746" evidence="3">
    <location>
        <begin position="218"/>
        <end position="555"/>
    </location>
</feature>
<evidence type="ECO:0008006" key="5">
    <source>
        <dbReference type="Google" id="ProtNLM"/>
    </source>
</evidence>
<dbReference type="AlphaFoldDB" id="A0A2A4K7L4"/>
<dbReference type="CDD" id="cd02948">
    <property type="entry name" value="TRX_NDPK"/>
    <property type="match status" value="1"/>
</dbReference>
<feature type="region of interest" description="Disordered" evidence="1">
    <location>
        <begin position="222"/>
        <end position="243"/>
    </location>
</feature>
<evidence type="ECO:0000259" key="2">
    <source>
        <dbReference type="Pfam" id="PF00085"/>
    </source>
</evidence>
<dbReference type="InterPro" id="IPR051766">
    <property type="entry name" value="TXND_domain-containing"/>
</dbReference>
<feature type="domain" description="Thioredoxin" evidence="2">
    <location>
        <begin position="119"/>
        <end position="213"/>
    </location>
</feature>
<evidence type="ECO:0000256" key="1">
    <source>
        <dbReference type="SAM" id="MobiDB-lite"/>
    </source>
</evidence>
<protein>
    <recommendedName>
        <fullName evidence="5">Thioredoxin domain-containing protein</fullName>
    </recommendedName>
</protein>
<organism evidence="4">
    <name type="scientific">Heliothis virescens</name>
    <name type="common">Tobacco budworm moth</name>
    <dbReference type="NCBI Taxonomy" id="7102"/>
    <lineage>
        <taxon>Eukaryota</taxon>
        <taxon>Metazoa</taxon>
        <taxon>Ecdysozoa</taxon>
        <taxon>Arthropoda</taxon>
        <taxon>Hexapoda</taxon>
        <taxon>Insecta</taxon>
        <taxon>Pterygota</taxon>
        <taxon>Neoptera</taxon>
        <taxon>Endopterygota</taxon>
        <taxon>Lepidoptera</taxon>
        <taxon>Glossata</taxon>
        <taxon>Ditrysia</taxon>
        <taxon>Noctuoidea</taxon>
        <taxon>Noctuidae</taxon>
        <taxon>Heliothinae</taxon>
        <taxon>Heliothis</taxon>
    </lineage>
</organism>
<feature type="compositionally biased region" description="Basic and acidic residues" evidence="1">
    <location>
        <begin position="222"/>
        <end position="236"/>
    </location>
</feature>
<dbReference type="STRING" id="7102.A0A2A4K7L4"/>
<feature type="compositionally biased region" description="Basic residues" evidence="1">
    <location>
        <begin position="560"/>
        <end position="573"/>
    </location>
</feature>
<dbReference type="SUPFAM" id="SSF52833">
    <property type="entry name" value="Thioredoxin-like"/>
    <property type="match status" value="1"/>
</dbReference>